<feature type="transmembrane region" description="Helical" evidence="1">
    <location>
        <begin position="953"/>
        <end position="976"/>
    </location>
</feature>
<comment type="similarity">
    <text evidence="1">Belongs to the GPI inositol-deacylase family.</text>
</comment>
<gene>
    <name evidence="4" type="ORF">ZIOFF_072484</name>
</gene>
<feature type="transmembrane region" description="Helical" evidence="1">
    <location>
        <begin position="705"/>
        <end position="723"/>
    </location>
</feature>
<keyword evidence="1" id="KW-0378">Hydrolase</keyword>
<dbReference type="Gene3D" id="3.40.50.1820">
    <property type="entry name" value="alpha/beta hydrolase"/>
    <property type="match status" value="1"/>
</dbReference>
<dbReference type="EC" id="3.1.-.-" evidence="1"/>
<dbReference type="PANTHER" id="PTHR47346:SF1">
    <property type="entry name" value="GPI INOSITOL-DEACYLASE"/>
    <property type="match status" value="1"/>
</dbReference>
<keyword evidence="1" id="KW-0472">Membrane</keyword>
<dbReference type="PANTHER" id="PTHR47346">
    <property type="entry name" value="HYDROLASES, ACTING ON ESTER BOND"/>
    <property type="match status" value="1"/>
</dbReference>
<evidence type="ECO:0000313" key="4">
    <source>
        <dbReference type="EMBL" id="KAG6467919.1"/>
    </source>
</evidence>
<dbReference type="Pfam" id="PF07819">
    <property type="entry name" value="PGAP1"/>
    <property type="match status" value="1"/>
</dbReference>
<comment type="function">
    <text evidence="1">Involved in inositol deacylation of GPI-anchored proteins which plays important roles in the quality control and ER-associated degradation of GPI-anchored proteins.</text>
</comment>
<evidence type="ECO:0000256" key="1">
    <source>
        <dbReference type="RuleBase" id="RU365011"/>
    </source>
</evidence>
<feature type="region of interest" description="Disordered" evidence="2">
    <location>
        <begin position="905"/>
        <end position="925"/>
    </location>
</feature>
<dbReference type="InterPro" id="IPR012908">
    <property type="entry name" value="PGAP1-ab_dom-like"/>
</dbReference>
<dbReference type="AlphaFoldDB" id="A0A8J5BAR4"/>
<dbReference type="SUPFAM" id="SSF53474">
    <property type="entry name" value="alpha/beta-Hydrolases"/>
    <property type="match status" value="1"/>
</dbReference>
<dbReference type="GO" id="GO:0015031">
    <property type="term" value="P:protein transport"/>
    <property type="evidence" value="ECO:0007669"/>
    <property type="project" value="UniProtKB-KW"/>
</dbReference>
<feature type="transmembrane region" description="Helical" evidence="1">
    <location>
        <begin position="751"/>
        <end position="770"/>
    </location>
</feature>
<evidence type="ECO:0000259" key="3">
    <source>
        <dbReference type="Pfam" id="PF07819"/>
    </source>
</evidence>
<accession>A0A8J5BAR4</accession>
<keyword evidence="1" id="KW-1133">Transmembrane helix</keyword>
<feature type="transmembrane region" description="Helical" evidence="1">
    <location>
        <begin position="12"/>
        <end position="29"/>
    </location>
</feature>
<dbReference type="Proteomes" id="UP000734854">
    <property type="component" value="Unassembled WGS sequence"/>
</dbReference>
<evidence type="ECO:0000256" key="2">
    <source>
        <dbReference type="SAM" id="MobiDB-lite"/>
    </source>
</evidence>
<name>A0A8J5BAR4_ZINOF</name>
<dbReference type="GO" id="GO:0016788">
    <property type="term" value="F:hydrolase activity, acting on ester bonds"/>
    <property type="evidence" value="ECO:0007669"/>
    <property type="project" value="InterPro"/>
</dbReference>
<dbReference type="InterPro" id="IPR029058">
    <property type="entry name" value="AB_hydrolase_fold"/>
</dbReference>
<feature type="transmembrane region" description="Helical" evidence="1">
    <location>
        <begin position="790"/>
        <end position="817"/>
    </location>
</feature>
<reference evidence="4 5" key="1">
    <citation type="submission" date="2020-08" db="EMBL/GenBank/DDBJ databases">
        <title>Plant Genome Project.</title>
        <authorList>
            <person name="Zhang R.-G."/>
        </authorList>
    </citation>
    <scope>NUCLEOTIDE SEQUENCE [LARGE SCALE GENOMIC DNA]</scope>
    <source>
        <tissue evidence="4">Rhizome</tissue>
    </source>
</reference>
<proteinExistence type="inferred from homology"/>
<keyword evidence="1" id="KW-0813">Transport</keyword>
<feature type="transmembrane region" description="Helical" evidence="1">
    <location>
        <begin position="1027"/>
        <end position="1046"/>
    </location>
</feature>
<comment type="caution">
    <text evidence="4">The sequence shown here is derived from an EMBL/GenBank/DDBJ whole genome shotgun (WGS) entry which is preliminary data.</text>
</comment>
<protein>
    <recommendedName>
        <fullName evidence="1">GPI inositol-deacylase</fullName>
        <ecNumber evidence="1">3.1.-.-</ecNumber>
    </recommendedName>
</protein>
<feature type="domain" description="GPI inositol-deacylase PGAP1-like alpha/beta" evidence="3">
    <location>
        <begin position="121"/>
        <end position="301"/>
    </location>
</feature>
<organism evidence="4 5">
    <name type="scientific">Zingiber officinale</name>
    <name type="common">Ginger</name>
    <name type="synonym">Amomum zingiber</name>
    <dbReference type="NCBI Taxonomy" id="94328"/>
    <lineage>
        <taxon>Eukaryota</taxon>
        <taxon>Viridiplantae</taxon>
        <taxon>Streptophyta</taxon>
        <taxon>Embryophyta</taxon>
        <taxon>Tracheophyta</taxon>
        <taxon>Spermatophyta</taxon>
        <taxon>Magnoliopsida</taxon>
        <taxon>Liliopsida</taxon>
        <taxon>Zingiberales</taxon>
        <taxon>Zingiberaceae</taxon>
        <taxon>Zingiber</taxon>
    </lineage>
</organism>
<feature type="transmembrane region" description="Helical" evidence="1">
    <location>
        <begin position="856"/>
        <end position="880"/>
    </location>
</feature>
<dbReference type="EMBL" id="JACMSC010000022">
    <property type="protein sequence ID" value="KAG6467919.1"/>
    <property type="molecule type" value="Genomic_DNA"/>
</dbReference>
<keyword evidence="1" id="KW-0653">Protein transport</keyword>
<sequence length="1085" mass="120269">MEGLRSKCRIVALVVLFVWVAFLGLYELLKPVPNGCIMTYMYPTYIPIPAPANVSSNKYGLFLYHEGWKTIDFTDHLKKIDGIPVLFIPGNGGSYKQVSPCRHSCQCIEYSAPHSLILLALKSPILYILDQYRESQEALSKEGAEISGGLPSSVILVGHSMGGFVARAATVHPNLQSSAVATIITLSSPHQSPPIALQPSLGHYFSQVNEKWRKGYEPQTNNGGQIISNPKLSHVVIVSVAGGIYDYQIRSKLASLEGIVPSTNGFTIGSSGMKNVWLSMEHQCILWCNQLVVQVSHALLSFVNSGTGKKYPSVAQRILVLTKMLQSEIPRSLNWPRFVKPSVPSRMFPLEDVGHATGSFHLITQKIILNKVTDTGLAEPSVQDRYSCLPSFNWNEDDLEKDLYIESSTVTVLAMDGKRRWLDIKKLAIDGIASHSLLKLGSNGRGHFMFVTNLAPCSGVRLHLWHEKTKKVSANELPVSRRVIEVTTKMVHIPAGPAPRQIEPGSQTEQAPPSSFLQLSPEELHGFRFLTISVAPRLTVSGRPPPAASMAVGQFFNPKEGEREFSVATLLHSSYVQEEILLKEDHPLAVNLSFSLSLGILPATLSLKTIGCGIKTAAEQTPEEQSKFCKLRCFPPVAFAWDPQSGLHIIPNLYSETIIVDSSPAMFDSSSETGKTIVLLLMDPHCSYSMGLSVSLPSAASRFCLSYFSQITGFMIAAVFFALNRQARAWELDTSVPSILSAIESNLRIPLPFFFCAVLPVFISFPVILLTRTQLPPIANYISVSILCYLVANGAIMILIFSSLLVLYTVAAVHVYIRKSWMAWEDSFVLFRQILRFTSFFCSMKIVQVLKNNASLVVAFAAIPLIYFIHPALGLLVFLLSHAFNCHAALCSFLTASLRSHAQRKEHSDSRTYHKPSIQSPERANDGFDPLLPLDESYSPTTSKSFSDSQLEYFNYQLSILILHLLALLMFLPSLIAWFQRIRLGQSFPWLIDSILCTGVILHGLFGSRPDVNSISVPIQWTRRSEAGLSLAYLLAGYFTFINALFSAPYKALYAMAAIGTLCCIVKIIDRRNRSRNKRRHSHKH</sequence>
<evidence type="ECO:0000313" key="5">
    <source>
        <dbReference type="Proteomes" id="UP000734854"/>
    </source>
</evidence>
<feature type="transmembrane region" description="Helical" evidence="1">
    <location>
        <begin position="1052"/>
        <end position="1070"/>
    </location>
</feature>
<dbReference type="GO" id="GO:0005789">
    <property type="term" value="C:endoplasmic reticulum membrane"/>
    <property type="evidence" value="ECO:0007669"/>
    <property type="project" value="UniProtKB-SubCell"/>
</dbReference>
<keyword evidence="5" id="KW-1185">Reference proteome</keyword>
<keyword evidence="1" id="KW-0812">Transmembrane</keyword>
<keyword evidence="1" id="KW-0256">Endoplasmic reticulum</keyword>
<comment type="subcellular location">
    <subcellularLocation>
        <location evidence="1">Endoplasmic reticulum membrane</location>
    </subcellularLocation>
</comment>